<dbReference type="Gene3D" id="1.10.630.10">
    <property type="entry name" value="Cytochrome P450"/>
    <property type="match status" value="1"/>
</dbReference>
<dbReference type="Proteomes" id="UP001642540">
    <property type="component" value="Unassembled WGS sequence"/>
</dbReference>
<comment type="caution">
    <text evidence="9">The sequence shown here is derived from an EMBL/GenBank/DDBJ whole genome shotgun (WGS) entry which is preliminary data.</text>
</comment>
<evidence type="ECO:0000256" key="3">
    <source>
        <dbReference type="ARBA" id="ARBA00022617"/>
    </source>
</evidence>
<comment type="cofactor">
    <cofactor evidence="1">
        <name>heme</name>
        <dbReference type="ChEBI" id="CHEBI:30413"/>
    </cofactor>
</comment>
<evidence type="ECO:0000256" key="1">
    <source>
        <dbReference type="ARBA" id="ARBA00001971"/>
    </source>
</evidence>
<keyword evidence="4 8" id="KW-0479">Metal-binding</keyword>
<dbReference type="InterPro" id="IPR002401">
    <property type="entry name" value="Cyt_P450_E_grp-I"/>
</dbReference>
<dbReference type="InterPro" id="IPR017972">
    <property type="entry name" value="Cyt_P450_CS"/>
</dbReference>
<gene>
    <name evidence="9" type="ORF">ODALV1_LOCUS17261</name>
</gene>
<reference evidence="9 10" key="1">
    <citation type="submission" date="2024-08" db="EMBL/GenBank/DDBJ databases">
        <authorList>
            <person name="Cucini C."/>
            <person name="Frati F."/>
        </authorList>
    </citation>
    <scope>NUCLEOTIDE SEQUENCE [LARGE SCALE GENOMIC DNA]</scope>
</reference>
<dbReference type="PRINTS" id="PR00463">
    <property type="entry name" value="EP450I"/>
</dbReference>
<keyword evidence="6 8" id="KW-0408">Iron</keyword>
<evidence type="ECO:0000313" key="10">
    <source>
        <dbReference type="Proteomes" id="UP001642540"/>
    </source>
</evidence>
<dbReference type="PANTHER" id="PTHR24300:SF376">
    <property type="entry name" value="CYTOCHROME P450 15A1"/>
    <property type="match status" value="1"/>
</dbReference>
<proteinExistence type="inferred from homology"/>
<sequence length="503" mass="57282">MDLFTIFLVFSITFIIWWDTRERRRSTRFPPGPPRLPIIGSLLSVAFKSSIPSIAFAKLAKIYGDVMYVKMGSLDAVVFSSHEAANEIFNHDKANDRVTAGFVADRNMDQNMGIIWGNGEIWQTLRRFTIRTLRDFGFGKAASMDVVINEELTKFLEHFSNKLNQKTEDIMVISKEFLDLSVLNVLWRLVTGKSFELGNDRLEHLLLLSNEFIRGSKNGGDISLTFPVLREWFPEWTGRTRQRECIKRLCDFCREAVNEHRQSDSYATDPQSFIDVFLAKIDQNENKYIFNDEQLIYTLLDLLQAGADTSSNTLTFALVYLTLHPDKQENVHKELDAAFPSDDVITVAMKSKLPYCTATLLETQRYSSVLPFAPNRETAEDIKVKNYIIKKGTAIIINLQAMHFDEGVWGDPHVFRPERFLTRDGAIDKRKAELVVGFGGGRRVCLGQNLAESTMLIYFTTFFKYFKLERVAGGNGKLAPSTVPVLGLVYSPRPFEAKIICRG</sequence>
<dbReference type="InterPro" id="IPR036396">
    <property type="entry name" value="Cyt_P450_sf"/>
</dbReference>
<evidence type="ECO:0000256" key="5">
    <source>
        <dbReference type="ARBA" id="ARBA00023002"/>
    </source>
</evidence>
<evidence type="ECO:0000256" key="8">
    <source>
        <dbReference type="RuleBase" id="RU000461"/>
    </source>
</evidence>
<keyword evidence="3 8" id="KW-0349">Heme</keyword>
<evidence type="ECO:0000256" key="6">
    <source>
        <dbReference type="ARBA" id="ARBA00023004"/>
    </source>
</evidence>
<dbReference type="PROSITE" id="PS00086">
    <property type="entry name" value="CYTOCHROME_P450"/>
    <property type="match status" value="1"/>
</dbReference>
<accession>A0ABP1R0H3</accession>
<evidence type="ECO:0000256" key="7">
    <source>
        <dbReference type="ARBA" id="ARBA00023033"/>
    </source>
</evidence>
<comment type="similarity">
    <text evidence="2 8">Belongs to the cytochrome P450 family.</text>
</comment>
<evidence type="ECO:0000313" key="9">
    <source>
        <dbReference type="EMBL" id="CAL8116383.1"/>
    </source>
</evidence>
<dbReference type="PANTHER" id="PTHR24300">
    <property type="entry name" value="CYTOCHROME P450 508A4-RELATED"/>
    <property type="match status" value="1"/>
</dbReference>
<dbReference type="EMBL" id="CAXLJM020000053">
    <property type="protein sequence ID" value="CAL8116383.1"/>
    <property type="molecule type" value="Genomic_DNA"/>
</dbReference>
<protein>
    <recommendedName>
        <fullName evidence="11">Methyl farnesoate epoxidase</fullName>
    </recommendedName>
</protein>
<keyword evidence="10" id="KW-1185">Reference proteome</keyword>
<name>A0ABP1R0H3_9HEXA</name>
<dbReference type="InterPro" id="IPR001128">
    <property type="entry name" value="Cyt_P450"/>
</dbReference>
<dbReference type="PRINTS" id="PR00385">
    <property type="entry name" value="P450"/>
</dbReference>
<keyword evidence="7 8" id="KW-0503">Monooxygenase</keyword>
<dbReference type="SUPFAM" id="SSF48264">
    <property type="entry name" value="Cytochrome P450"/>
    <property type="match status" value="1"/>
</dbReference>
<organism evidence="9 10">
    <name type="scientific">Orchesella dallaii</name>
    <dbReference type="NCBI Taxonomy" id="48710"/>
    <lineage>
        <taxon>Eukaryota</taxon>
        <taxon>Metazoa</taxon>
        <taxon>Ecdysozoa</taxon>
        <taxon>Arthropoda</taxon>
        <taxon>Hexapoda</taxon>
        <taxon>Collembola</taxon>
        <taxon>Entomobryomorpha</taxon>
        <taxon>Entomobryoidea</taxon>
        <taxon>Orchesellidae</taxon>
        <taxon>Orchesellinae</taxon>
        <taxon>Orchesella</taxon>
    </lineage>
</organism>
<dbReference type="InterPro" id="IPR050182">
    <property type="entry name" value="Cytochrome_P450_fam2"/>
</dbReference>
<evidence type="ECO:0008006" key="11">
    <source>
        <dbReference type="Google" id="ProtNLM"/>
    </source>
</evidence>
<dbReference type="Pfam" id="PF00067">
    <property type="entry name" value="p450"/>
    <property type="match status" value="1"/>
</dbReference>
<evidence type="ECO:0000256" key="4">
    <source>
        <dbReference type="ARBA" id="ARBA00022723"/>
    </source>
</evidence>
<evidence type="ECO:0000256" key="2">
    <source>
        <dbReference type="ARBA" id="ARBA00010617"/>
    </source>
</evidence>
<keyword evidence="5 8" id="KW-0560">Oxidoreductase</keyword>